<proteinExistence type="predicted"/>
<gene>
    <name evidence="2" type="primary">LOC136081738</name>
</gene>
<reference evidence="2" key="1">
    <citation type="submission" date="2025-08" db="UniProtKB">
        <authorList>
            <consortium name="RefSeq"/>
        </authorList>
    </citation>
    <scope>IDENTIFICATION</scope>
</reference>
<dbReference type="Gene3D" id="2.30.29.30">
    <property type="entry name" value="Pleckstrin-homology domain (PH domain)/Phosphotyrosine-binding domain (PTB)"/>
    <property type="match status" value="1"/>
</dbReference>
<evidence type="ECO:0000313" key="1">
    <source>
        <dbReference type="Proteomes" id="UP001652625"/>
    </source>
</evidence>
<dbReference type="Proteomes" id="UP001652625">
    <property type="component" value="Chromosome 06"/>
</dbReference>
<dbReference type="GeneID" id="136081738"/>
<protein>
    <submittedName>
        <fullName evidence="2">Uncharacterized protein LOC136081738 isoform X1</fullName>
    </submittedName>
</protein>
<accession>A0ABM4C2D7</accession>
<dbReference type="RefSeq" id="XP_065655715.1">
    <property type="nucleotide sequence ID" value="XM_065799643.1"/>
</dbReference>
<keyword evidence="1" id="KW-1185">Reference proteome</keyword>
<evidence type="ECO:0000313" key="2">
    <source>
        <dbReference type="RefSeq" id="XP_065655715.1"/>
    </source>
</evidence>
<name>A0ABM4C2D7_HYDVU</name>
<dbReference type="InterPro" id="IPR011993">
    <property type="entry name" value="PH-like_dom_sf"/>
</dbReference>
<sequence length="250" mass="29149">MSLFEGVIKKSGSDINKKFRKRFCTVCWEKNEMPKKTSLHKTVSLPLNYSQSQNNCNQLVFNYYKRKSENKAGVYKGKFVLDNSDFREVPEGKKGYKNVICIKLSQLNNGKNCERELYLCLQTEEQKKSLLKVLRDHIKVSPSHNEYIEDTLKPPTKFIPYDDNNPILKELDIIQKTIRNQNEDEAFNTNYLTRDFRFSNEENTNNLNCSTYLRQSFDSGFSSLDSSTRSFSSNTYSNCSFDTDNIYSPE</sequence>
<organism evidence="1 2">
    <name type="scientific">Hydra vulgaris</name>
    <name type="common">Hydra</name>
    <name type="synonym">Hydra attenuata</name>
    <dbReference type="NCBI Taxonomy" id="6087"/>
    <lineage>
        <taxon>Eukaryota</taxon>
        <taxon>Metazoa</taxon>
        <taxon>Cnidaria</taxon>
        <taxon>Hydrozoa</taxon>
        <taxon>Hydroidolina</taxon>
        <taxon>Anthoathecata</taxon>
        <taxon>Aplanulata</taxon>
        <taxon>Hydridae</taxon>
        <taxon>Hydra</taxon>
    </lineage>
</organism>
<dbReference type="SUPFAM" id="SSF50729">
    <property type="entry name" value="PH domain-like"/>
    <property type="match status" value="1"/>
</dbReference>